<dbReference type="InterPro" id="IPR004649">
    <property type="entry name" value="RNase_H2_suA"/>
</dbReference>
<evidence type="ECO:0000256" key="9">
    <source>
        <dbReference type="RuleBase" id="RU003515"/>
    </source>
</evidence>
<evidence type="ECO:0000256" key="6">
    <source>
        <dbReference type="ARBA" id="ARBA00022759"/>
    </source>
</evidence>
<dbReference type="GO" id="GO:0043137">
    <property type="term" value="P:DNA replication, removal of RNA primer"/>
    <property type="evidence" value="ECO:0007669"/>
    <property type="project" value="TreeGrafter"/>
</dbReference>
<dbReference type="Pfam" id="PF01351">
    <property type="entry name" value="RNase_HII"/>
    <property type="match status" value="1"/>
</dbReference>
<proteinExistence type="inferred from homology"/>
<sequence length="361" mass="38721">MVATRRRGRPRSKILLDSKSTTPALNPEPSAASLPVTGSGSDSGSYLVREHAFIPPSVSLADISAGSTYTFHSPLPSAILTNPSAAVTLGVDEAGRGPVLGPMVYGVAYCLSPYEQILSSKGFDDSKKLTTAVRSRLMENICFSDSELCANVGWSVCVMSARDISAGMLRPPGVGAYNLNAQAHDTTIRLIEEVISNGVNVKEIYVDTVGPPMSYQAKLSLRFPLCKVTVSKKADSLYPSVSVASVAAKVSRDFALEQFFQLCGLNSAEKIGSGYPSDPKTVTWLRESMDELFGWGSEARFSWSTAAEMLKNDGEPVEWPENDDDGNIDISSAFFVSASNDVRTWFGKPILAEAATLSSDF</sequence>
<dbReference type="FunFam" id="3.30.420.10:FF:000016">
    <property type="entry name" value="Ribonuclease"/>
    <property type="match status" value="1"/>
</dbReference>
<evidence type="ECO:0000256" key="3">
    <source>
        <dbReference type="ARBA" id="ARBA00007058"/>
    </source>
</evidence>
<keyword evidence="13" id="KW-1185">Reference proteome</keyword>
<comment type="catalytic activity">
    <reaction evidence="1 8 9">
        <text>Endonucleolytic cleavage to 5'-phosphomonoester.</text>
        <dbReference type="EC" id="3.1.26.4"/>
    </reaction>
</comment>
<dbReference type="GO" id="GO:0046872">
    <property type="term" value="F:metal ion binding"/>
    <property type="evidence" value="ECO:0007669"/>
    <property type="project" value="UniProtKB-KW"/>
</dbReference>
<evidence type="ECO:0000256" key="5">
    <source>
        <dbReference type="ARBA" id="ARBA00022723"/>
    </source>
</evidence>
<protein>
    <recommendedName>
        <fullName evidence="9">Ribonuclease</fullName>
        <ecNumber evidence="9">3.1.26.4</ecNumber>
    </recommendedName>
</protein>
<dbReference type="GO" id="GO:0004523">
    <property type="term" value="F:RNA-DNA hybrid ribonuclease activity"/>
    <property type="evidence" value="ECO:0007669"/>
    <property type="project" value="UniProtKB-UniRule"/>
</dbReference>
<dbReference type="PANTHER" id="PTHR10954:SF7">
    <property type="entry name" value="RIBONUCLEASE H2 SUBUNIT A"/>
    <property type="match status" value="1"/>
</dbReference>
<dbReference type="InterPro" id="IPR024567">
    <property type="entry name" value="RNase_HII/HIII_dom"/>
</dbReference>
<organism evidence="12 13">
    <name type="scientific">Orbilia ellipsospora</name>
    <dbReference type="NCBI Taxonomy" id="2528407"/>
    <lineage>
        <taxon>Eukaryota</taxon>
        <taxon>Fungi</taxon>
        <taxon>Dikarya</taxon>
        <taxon>Ascomycota</taxon>
        <taxon>Pezizomycotina</taxon>
        <taxon>Orbiliomycetes</taxon>
        <taxon>Orbiliales</taxon>
        <taxon>Orbiliaceae</taxon>
        <taxon>Orbilia</taxon>
    </lineage>
</organism>
<keyword evidence="5 8" id="KW-0479">Metal-binding</keyword>
<evidence type="ECO:0000313" key="12">
    <source>
        <dbReference type="EMBL" id="KAK6528636.1"/>
    </source>
</evidence>
<dbReference type="InterPro" id="IPR012337">
    <property type="entry name" value="RNaseH-like_sf"/>
</dbReference>
<dbReference type="Proteomes" id="UP001365542">
    <property type="component" value="Unassembled WGS sequence"/>
</dbReference>
<dbReference type="InterPro" id="IPR023160">
    <property type="entry name" value="RNase_HII_hlx-loop-hlx_cap_dom"/>
</dbReference>
<dbReference type="CDD" id="cd07181">
    <property type="entry name" value="RNase_HII_eukaryota_like"/>
    <property type="match status" value="1"/>
</dbReference>
<comment type="cofactor">
    <cofactor evidence="8">
        <name>Mn(2+)</name>
        <dbReference type="ChEBI" id="CHEBI:29035"/>
    </cofactor>
    <cofactor evidence="8">
        <name>Mg(2+)</name>
        <dbReference type="ChEBI" id="CHEBI:18420"/>
    </cofactor>
    <text evidence="8">Manganese or magnesium. Binds 1 divalent metal ion per monomer in the absence of substrate. May bind a second metal ion after substrate binding.</text>
</comment>
<feature type="binding site" evidence="8">
    <location>
        <position position="92"/>
    </location>
    <ligand>
        <name>a divalent metal cation</name>
        <dbReference type="ChEBI" id="CHEBI:60240"/>
    </ligand>
</feature>
<dbReference type="EC" id="3.1.26.4" evidence="9"/>
<comment type="similarity">
    <text evidence="3">Belongs to the RNase HII family. Eukaryotic subfamily.</text>
</comment>
<comment type="caution">
    <text evidence="12">The sequence shown here is derived from an EMBL/GenBank/DDBJ whole genome shotgun (WGS) entry which is preliminary data.</text>
</comment>
<evidence type="ECO:0000256" key="8">
    <source>
        <dbReference type="PROSITE-ProRule" id="PRU01319"/>
    </source>
</evidence>
<dbReference type="AlphaFoldDB" id="A0AAV9WYW8"/>
<feature type="compositionally biased region" description="Basic residues" evidence="10">
    <location>
        <begin position="1"/>
        <end position="12"/>
    </location>
</feature>
<dbReference type="GO" id="GO:0003723">
    <property type="term" value="F:RNA binding"/>
    <property type="evidence" value="ECO:0007669"/>
    <property type="project" value="UniProtKB-UniRule"/>
</dbReference>
<dbReference type="SUPFAM" id="SSF53098">
    <property type="entry name" value="Ribonuclease H-like"/>
    <property type="match status" value="1"/>
</dbReference>
<evidence type="ECO:0000256" key="7">
    <source>
        <dbReference type="ARBA" id="ARBA00022801"/>
    </source>
</evidence>
<evidence type="ECO:0000256" key="1">
    <source>
        <dbReference type="ARBA" id="ARBA00000077"/>
    </source>
</evidence>
<keyword evidence="4 8" id="KW-0540">Nuclease</keyword>
<feature type="binding site" evidence="8">
    <location>
        <position position="93"/>
    </location>
    <ligand>
        <name>a divalent metal cation</name>
        <dbReference type="ChEBI" id="CHEBI:60240"/>
    </ligand>
</feature>
<dbReference type="PANTHER" id="PTHR10954">
    <property type="entry name" value="RIBONUCLEASE H2 SUBUNIT A"/>
    <property type="match status" value="1"/>
</dbReference>
<dbReference type="PROSITE" id="PS51975">
    <property type="entry name" value="RNASE_H_2"/>
    <property type="match status" value="1"/>
</dbReference>
<accession>A0AAV9WYW8</accession>
<dbReference type="GO" id="GO:0032299">
    <property type="term" value="C:ribonuclease H2 complex"/>
    <property type="evidence" value="ECO:0007669"/>
    <property type="project" value="TreeGrafter"/>
</dbReference>
<dbReference type="NCBIfam" id="TIGR00729">
    <property type="entry name" value="ribonuclease HII"/>
    <property type="match status" value="1"/>
</dbReference>
<evidence type="ECO:0000256" key="2">
    <source>
        <dbReference type="ARBA" id="ARBA00001946"/>
    </source>
</evidence>
<dbReference type="Gene3D" id="1.10.10.460">
    <property type="entry name" value="Ribonuclease hii. Domain 2"/>
    <property type="match status" value="1"/>
</dbReference>
<dbReference type="Gene3D" id="3.30.420.10">
    <property type="entry name" value="Ribonuclease H-like superfamily/Ribonuclease H"/>
    <property type="match status" value="1"/>
</dbReference>
<comment type="function">
    <text evidence="9">Endonuclease that specifically degrades the RNA of RNA-DNA hybrids.</text>
</comment>
<dbReference type="GO" id="GO:0006298">
    <property type="term" value="P:mismatch repair"/>
    <property type="evidence" value="ECO:0007669"/>
    <property type="project" value="TreeGrafter"/>
</dbReference>
<evidence type="ECO:0000259" key="11">
    <source>
        <dbReference type="PROSITE" id="PS51975"/>
    </source>
</evidence>
<feature type="domain" description="RNase H type-2" evidence="11">
    <location>
        <begin position="86"/>
        <end position="315"/>
    </location>
</feature>
<evidence type="ECO:0000313" key="13">
    <source>
        <dbReference type="Proteomes" id="UP001365542"/>
    </source>
</evidence>
<comment type="cofactor">
    <cofactor evidence="2">
        <name>Mg(2+)</name>
        <dbReference type="ChEBI" id="CHEBI:18420"/>
    </cofactor>
</comment>
<reference evidence="12 13" key="1">
    <citation type="submission" date="2019-10" db="EMBL/GenBank/DDBJ databases">
        <authorList>
            <person name="Palmer J.M."/>
        </authorList>
    </citation>
    <scope>NUCLEOTIDE SEQUENCE [LARGE SCALE GENOMIC DNA]</scope>
    <source>
        <strain evidence="12 13">TWF694</strain>
    </source>
</reference>
<name>A0AAV9WYW8_9PEZI</name>
<gene>
    <name evidence="12" type="ORF">TWF694_003894</name>
</gene>
<keyword evidence="6 8" id="KW-0255">Endonuclease</keyword>
<keyword evidence="7 8" id="KW-0378">Hydrolase</keyword>
<feature type="region of interest" description="Disordered" evidence="10">
    <location>
        <begin position="1"/>
        <end position="39"/>
    </location>
</feature>
<evidence type="ECO:0000256" key="4">
    <source>
        <dbReference type="ARBA" id="ARBA00022722"/>
    </source>
</evidence>
<dbReference type="InterPro" id="IPR001352">
    <property type="entry name" value="RNase_HII/HIII"/>
</dbReference>
<dbReference type="InterPro" id="IPR036397">
    <property type="entry name" value="RNaseH_sf"/>
</dbReference>
<dbReference type="FunFam" id="1.10.10.460:FF:000001">
    <property type="entry name" value="Ribonuclease"/>
    <property type="match status" value="1"/>
</dbReference>
<feature type="binding site" evidence="8">
    <location>
        <position position="207"/>
    </location>
    <ligand>
        <name>a divalent metal cation</name>
        <dbReference type="ChEBI" id="CHEBI:60240"/>
    </ligand>
</feature>
<evidence type="ECO:0000256" key="10">
    <source>
        <dbReference type="SAM" id="MobiDB-lite"/>
    </source>
</evidence>
<dbReference type="EMBL" id="JAVHJO010000014">
    <property type="protein sequence ID" value="KAK6528636.1"/>
    <property type="molecule type" value="Genomic_DNA"/>
</dbReference>